<dbReference type="GO" id="GO:0022627">
    <property type="term" value="C:cytosolic small ribosomal subunit"/>
    <property type="evidence" value="ECO:0007669"/>
    <property type="project" value="TreeGrafter"/>
</dbReference>
<dbReference type="Proteomes" id="UP000192790">
    <property type="component" value="Unassembled WGS sequence"/>
</dbReference>
<sequence length="179" mass="20451">MRFVFTDKKVDLADSVHSYAEKKIGKLDRFFRADAEAFVTFGVENSRCTVELTVHSGNTFFRAEESTQGDMRVAIDASATAIERQIRKNKTRLSKRLRQDAFEKEITVAPGEEVQEELEFPVVRTKKFPIKPMTVEEAILQMNLLDHTFFVFRNQNAGDAFEVVYKRKNGGYGLIESGD</sequence>
<dbReference type="Gene3D" id="3.30.160.100">
    <property type="entry name" value="Ribosome hibernation promotion factor-like"/>
    <property type="match status" value="1"/>
</dbReference>
<evidence type="ECO:0000313" key="5">
    <source>
        <dbReference type="Proteomes" id="UP000192790"/>
    </source>
</evidence>
<dbReference type="GO" id="GO:0043024">
    <property type="term" value="F:ribosomal small subunit binding"/>
    <property type="evidence" value="ECO:0007669"/>
    <property type="project" value="TreeGrafter"/>
</dbReference>
<dbReference type="NCBIfam" id="TIGR00741">
    <property type="entry name" value="yfiA"/>
    <property type="match status" value="1"/>
</dbReference>
<protein>
    <recommendedName>
        <fullName evidence="2">Ribosome hibernation promoting factor</fullName>
        <shortName evidence="2">HPF</shortName>
    </recommendedName>
</protein>
<dbReference type="Pfam" id="PF02482">
    <property type="entry name" value="Ribosomal_S30AE"/>
    <property type="match status" value="1"/>
</dbReference>
<dbReference type="CDD" id="cd00552">
    <property type="entry name" value="RaiA"/>
    <property type="match status" value="1"/>
</dbReference>
<dbReference type="Gene3D" id="3.30.505.50">
    <property type="entry name" value="Sigma 54 modulation/S30EA ribosomal protein, C-terminal domain"/>
    <property type="match status" value="1"/>
</dbReference>
<evidence type="ECO:0000313" key="4">
    <source>
        <dbReference type="EMBL" id="SMC55060.1"/>
    </source>
</evidence>
<organism evidence="4 5">
    <name type="scientific">Papillibacter cinnamivorans DSM 12816</name>
    <dbReference type="NCBI Taxonomy" id="1122930"/>
    <lineage>
        <taxon>Bacteria</taxon>
        <taxon>Bacillati</taxon>
        <taxon>Bacillota</taxon>
        <taxon>Clostridia</taxon>
        <taxon>Eubacteriales</taxon>
        <taxon>Oscillospiraceae</taxon>
        <taxon>Papillibacter</taxon>
    </lineage>
</organism>
<comment type="subunit">
    <text evidence="2">Interacts with 100S ribosomes.</text>
</comment>
<dbReference type="PANTHER" id="PTHR33231:SF1">
    <property type="entry name" value="30S RIBOSOMAL PROTEIN"/>
    <property type="match status" value="1"/>
</dbReference>
<comment type="subcellular location">
    <subcellularLocation>
        <location evidence="2">Cytoplasm</location>
    </subcellularLocation>
</comment>
<evidence type="ECO:0000259" key="3">
    <source>
        <dbReference type="Pfam" id="PF16321"/>
    </source>
</evidence>
<dbReference type="InterPro" id="IPR036567">
    <property type="entry name" value="RHF-like"/>
</dbReference>
<dbReference type="Pfam" id="PF16321">
    <property type="entry name" value="Ribosom_S30AE_C"/>
    <property type="match status" value="1"/>
</dbReference>
<comment type="function">
    <text evidence="2">Required for dimerization of active 70S ribosomes into 100S ribosomes in stationary phase; 100S ribosomes are translationally inactive and sometimes present during exponential growth.</text>
</comment>
<dbReference type="AlphaFoldDB" id="A0A1W2A335"/>
<dbReference type="InterPro" id="IPR050574">
    <property type="entry name" value="HPF/YfiA_ribosome-assoc"/>
</dbReference>
<reference evidence="4 5" key="1">
    <citation type="submission" date="2017-04" db="EMBL/GenBank/DDBJ databases">
        <authorList>
            <person name="Afonso C.L."/>
            <person name="Miller P.J."/>
            <person name="Scott M.A."/>
            <person name="Spackman E."/>
            <person name="Goraichik I."/>
            <person name="Dimitrov K.M."/>
            <person name="Suarez D.L."/>
            <person name="Swayne D.E."/>
        </authorList>
    </citation>
    <scope>NUCLEOTIDE SEQUENCE [LARGE SCALE GENOMIC DNA]</scope>
    <source>
        <strain evidence="4 5">DSM 12816</strain>
    </source>
</reference>
<dbReference type="InterPro" id="IPR032528">
    <property type="entry name" value="Ribosom_S30AE_C"/>
</dbReference>
<evidence type="ECO:0000256" key="2">
    <source>
        <dbReference type="HAMAP-Rule" id="MF_00839"/>
    </source>
</evidence>
<accession>A0A1W2A335</accession>
<dbReference type="InterPro" id="IPR038416">
    <property type="entry name" value="Ribosom_S30AE_C_sf"/>
</dbReference>
<dbReference type="OrthoDB" id="9794975at2"/>
<dbReference type="EMBL" id="FWXW01000003">
    <property type="protein sequence ID" value="SMC55060.1"/>
    <property type="molecule type" value="Genomic_DNA"/>
</dbReference>
<proteinExistence type="inferred from homology"/>
<dbReference type="PANTHER" id="PTHR33231">
    <property type="entry name" value="30S RIBOSOMAL PROTEIN"/>
    <property type="match status" value="1"/>
</dbReference>
<keyword evidence="1 2" id="KW-0810">Translation regulation</keyword>
<dbReference type="SUPFAM" id="SSF69754">
    <property type="entry name" value="Ribosome binding protein Y (YfiA homologue)"/>
    <property type="match status" value="1"/>
</dbReference>
<dbReference type="RefSeq" id="WP_084234034.1">
    <property type="nucleotide sequence ID" value="NZ_FWXW01000003.1"/>
</dbReference>
<keyword evidence="5" id="KW-1185">Reference proteome</keyword>
<keyword evidence="2" id="KW-0963">Cytoplasm</keyword>
<feature type="domain" description="Sigma 54 modulation/S30EA ribosomal protein C-terminal" evidence="3">
    <location>
        <begin position="119"/>
        <end position="174"/>
    </location>
</feature>
<dbReference type="InterPro" id="IPR003489">
    <property type="entry name" value="RHF/RaiA"/>
</dbReference>
<dbReference type="GO" id="GO:0045900">
    <property type="term" value="P:negative regulation of translational elongation"/>
    <property type="evidence" value="ECO:0007669"/>
    <property type="project" value="TreeGrafter"/>
</dbReference>
<evidence type="ECO:0000256" key="1">
    <source>
        <dbReference type="ARBA" id="ARBA00022845"/>
    </source>
</evidence>
<gene>
    <name evidence="2" type="primary">hpf</name>
    <name evidence="4" type="ORF">SAMN02745168_1420</name>
</gene>
<name>A0A1W2A335_9FIRM</name>
<dbReference type="STRING" id="1122930.SAMN02745168_1420"/>
<comment type="similarity">
    <text evidence="2">Belongs to the HPF/YfiA ribosome-associated protein family. Long HPF subfamily.</text>
</comment>
<dbReference type="InterPro" id="IPR034694">
    <property type="entry name" value="HPF_long/plastid"/>
</dbReference>
<dbReference type="HAMAP" id="MF_00839">
    <property type="entry name" value="HPF"/>
    <property type="match status" value="1"/>
</dbReference>